<evidence type="ECO:0000313" key="3">
    <source>
        <dbReference type="Proteomes" id="UP000309033"/>
    </source>
</evidence>
<name>A0A5R8YI79_9ACTN</name>
<reference evidence="2" key="1">
    <citation type="submission" date="2019-05" db="EMBL/GenBank/DDBJ databases">
        <title>Isolation, diversity and antifungal activity of Actinobacteria from wheat.</title>
        <authorList>
            <person name="Yu B."/>
        </authorList>
    </citation>
    <scope>NUCLEOTIDE SEQUENCE [LARGE SCALE GENOMIC DNA]</scope>
    <source>
        <strain evidence="2">NEAU-HEGS1-5</strain>
    </source>
</reference>
<accession>A0A5R8YI79</accession>
<dbReference type="InterPro" id="IPR000182">
    <property type="entry name" value="GNAT_dom"/>
</dbReference>
<gene>
    <name evidence="2" type="ORF">FED44_32670</name>
</gene>
<dbReference type="InterPro" id="IPR016181">
    <property type="entry name" value="Acyl_CoA_acyltransferase"/>
</dbReference>
<proteinExistence type="predicted"/>
<keyword evidence="3" id="KW-1185">Reference proteome</keyword>
<dbReference type="SUPFAM" id="SSF55729">
    <property type="entry name" value="Acyl-CoA N-acyltransferases (Nat)"/>
    <property type="match status" value="1"/>
</dbReference>
<evidence type="ECO:0000259" key="1">
    <source>
        <dbReference type="PROSITE" id="PS51186"/>
    </source>
</evidence>
<sequence>MRRVTLAGPDGSPAISYTEGERYGLPCADQVEVLGPDPVSAILEKLPGWAVAGPPDLGRELLAHGARLMRHAHQMTCDLRTAPPADPAAPEGYRFVSCDRDPEDVLPAWRAAYPPGHVDHQGRDEATAFREELVPLMSGELLGELLPCGVLAVDESDTVVGGVLVNRFGDLAWVTEVFRYPGRTPSGLGARMLAAVRERACATGWDRLGLAVTEGNPARRVYERLGFTLVKTSMTVVIPAVTGT</sequence>
<dbReference type="Proteomes" id="UP000309033">
    <property type="component" value="Unassembled WGS sequence"/>
</dbReference>
<dbReference type="Pfam" id="PF00583">
    <property type="entry name" value="Acetyltransf_1"/>
    <property type="match status" value="1"/>
</dbReference>
<organism evidence="2 3">
    <name type="scientific">Microbispora triticiradicis</name>
    <dbReference type="NCBI Taxonomy" id="2200763"/>
    <lineage>
        <taxon>Bacteria</taxon>
        <taxon>Bacillati</taxon>
        <taxon>Actinomycetota</taxon>
        <taxon>Actinomycetes</taxon>
        <taxon>Streptosporangiales</taxon>
        <taxon>Streptosporangiaceae</taxon>
        <taxon>Microbispora</taxon>
    </lineage>
</organism>
<dbReference type="PROSITE" id="PS51186">
    <property type="entry name" value="GNAT"/>
    <property type="match status" value="1"/>
</dbReference>
<protein>
    <submittedName>
        <fullName evidence="2">GNAT family N-acetyltransferase</fullName>
    </submittedName>
</protein>
<dbReference type="AlphaFoldDB" id="A0A5R8YI79"/>
<feature type="domain" description="N-acetyltransferase" evidence="1">
    <location>
        <begin position="93"/>
        <end position="244"/>
    </location>
</feature>
<dbReference type="GO" id="GO:0016747">
    <property type="term" value="F:acyltransferase activity, transferring groups other than amino-acyl groups"/>
    <property type="evidence" value="ECO:0007669"/>
    <property type="project" value="InterPro"/>
</dbReference>
<dbReference type="EMBL" id="VANP01000020">
    <property type="protein sequence ID" value="TLP52137.1"/>
    <property type="molecule type" value="Genomic_DNA"/>
</dbReference>
<evidence type="ECO:0000313" key="2">
    <source>
        <dbReference type="EMBL" id="TLP52137.1"/>
    </source>
</evidence>
<comment type="caution">
    <text evidence="2">The sequence shown here is derived from an EMBL/GenBank/DDBJ whole genome shotgun (WGS) entry which is preliminary data.</text>
</comment>
<dbReference type="Gene3D" id="3.40.630.30">
    <property type="match status" value="1"/>
</dbReference>
<dbReference type="OrthoDB" id="3355436at2"/>